<protein>
    <submittedName>
        <fullName evidence="3">Rad60-SLD domain-containing protein</fullName>
    </submittedName>
</protein>
<keyword evidence="2" id="KW-1185">Reference proteome</keyword>
<reference evidence="3" key="1">
    <citation type="submission" date="2017-02" db="UniProtKB">
        <authorList>
            <consortium name="WormBaseParasite"/>
        </authorList>
    </citation>
    <scope>IDENTIFICATION</scope>
</reference>
<proteinExistence type="predicted"/>
<evidence type="ECO:0000313" key="3">
    <source>
        <dbReference type="WBParaSite" id="PTRK_0000978850.1"/>
    </source>
</evidence>
<feature type="compositionally biased region" description="Acidic residues" evidence="1">
    <location>
        <begin position="77"/>
        <end position="87"/>
    </location>
</feature>
<dbReference type="WBParaSite" id="PTRK_0000978850.1">
    <property type="protein sequence ID" value="PTRK_0000978850.1"/>
    <property type="gene ID" value="PTRK_0000978850"/>
</dbReference>
<accession>A0A0N4ZMM1</accession>
<feature type="region of interest" description="Disordered" evidence="1">
    <location>
        <begin position="130"/>
        <end position="156"/>
    </location>
</feature>
<feature type="region of interest" description="Disordered" evidence="1">
    <location>
        <begin position="64"/>
        <end position="87"/>
    </location>
</feature>
<evidence type="ECO:0000313" key="2">
    <source>
        <dbReference type="Proteomes" id="UP000038045"/>
    </source>
</evidence>
<dbReference type="Proteomes" id="UP000038045">
    <property type="component" value="Unplaced"/>
</dbReference>
<organism evidence="2 3">
    <name type="scientific">Parastrongyloides trichosuri</name>
    <name type="common">Possum-specific nematode worm</name>
    <dbReference type="NCBI Taxonomy" id="131310"/>
    <lineage>
        <taxon>Eukaryota</taxon>
        <taxon>Metazoa</taxon>
        <taxon>Ecdysozoa</taxon>
        <taxon>Nematoda</taxon>
        <taxon>Chromadorea</taxon>
        <taxon>Rhabditida</taxon>
        <taxon>Tylenchina</taxon>
        <taxon>Panagrolaimomorpha</taxon>
        <taxon>Strongyloidoidea</taxon>
        <taxon>Strongyloididae</taxon>
        <taxon>Parastrongyloides</taxon>
    </lineage>
</organism>
<sequence>MYVSGDGIVYVHNGNETTIYADEETTIPINNGTKNTSNIRGINDNIENSSQDVDNSQDYGLIEYPNSRKKYQNETESSSDNEVNDNVSEDEFSDYENANIDFDINDSDLEIDHSINHHFTRRSGIQCSSIARKRKNNSDNKVQTIHDNDASSMNSKNRSYLSSKKYKIQFGNKNLPSIGELSVYVENKFTSMSKYSFYQLRTLLKEHEKNQEYKKIILICLNIKLCQTIVDVIRINMDIKETIRKSDLEFLIMDTFGIEKREFIDAAGVSLDDAINFGVKHGFFSLSNGDQIKVKYLLLY</sequence>
<evidence type="ECO:0000256" key="1">
    <source>
        <dbReference type="SAM" id="MobiDB-lite"/>
    </source>
</evidence>
<name>A0A0N4ZMM1_PARTI</name>
<dbReference type="AlphaFoldDB" id="A0A0N4ZMM1"/>